<accession>A0AAW8U8J5</accession>
<feature type="domain" description="Acyl-CoA dehydrogenase/oxidase N-terminal" evidence="8">
    <location>
        <begin position="7"/>
        <end position="106"/>
    </location>
</feature>
<dbReference type="InterPro" id="IPR046373">
    <property type="entry name" value="Acyl-CoA_Oxase/DH_mid-dom_sf"/>
</dbReference>
<gene>
    <name evidence="9" type="ORF">P7H70_04580</name>
</gene>
<evidence type="ECO:0000313" key="10">
    <source>
        <dbReference type="Proteomes" id="UP001268577"/>
    </source>
</evidence>
<dbReference type="SUPFAM" id="SSF47203">
    <property type="entry name" value="Acyl-CoA dehydrogenase C-terminal domain-like"/>
    <property type="match status" value="1"/>
</dbReference>
<dbReference type="InterPro" id="IPR036250">
    <property type="entry name" value="AcylCo_DH-like_C"/>
</dbReference>
<evidence type="ECO:0000256" key="4">
    <source>
        <dbReference type="ARBA" id="ARBA00022827"/>
    </source>
</evidence>
<dbReference type="RefSeq" id="WP_311875980.1">
    <property type="nucleotide sequence ID" value="NZ_JARQBZ010000006.1"/>
</dbReference>
<dbReference type="GO" id="GO:0050660">
    <property type="term" value="F:flavin adenine dinucleotide binding"/>
    <property type="evidence" value="ECO:0007669"/>
    <property type="project" value="InterPro"/>
</dbReference>
<dbReference type="InterPro" id="IPR009075">
    <property type="entry name" value="AcylCo_DH/oxidase_C"/>
</dbReference>
<name>A0AAW8U8J5_9ENTE</name>
<dbReference type="InterPro" id="IPR006091">
    <property type="entry name" value="Acyl-CoA_Oxase/DH_mid-dom"/>
</dbReference>
<keyword evidence="5" id="KW-0560">Oxidoreductase</keyword>
<protein>
    <submittedName>
        <fullName evidence="9">Acyl-CoA/acyl-ACP dehydrogenase</fullName>
    </submittedName>
</protein>
<organism evidence="9 10">
    <name type="scientific">Vagococcus carniphilus</name>
    <dbReference type="NCBI Taxonomy" id="218144"/>
    <lineage>
        <taxon>Bacteria</taxon>
        <taxon>Bacillati</taxon>
        <taxon>Bacillota</taxon>
        <taxon>Bacilli</taxon>
        <taxon>Lactobacillales</taxon>
        <taxon>Enterococcaceae</taxon>
        <taxon>Vagococcus</taxon>
    </lineage>
</organism>
<dbReference type="Pfam" id="PF00441">
    <property type="entry name" value="Acyl-CoA_dh_1"/>
    <property type="match status" value="1"/>
</dbReference>
<dbReference type="SUPFAM" id="SSF56645">
    <property type="entry name" value="Acyl-CoA dehydrogenase NM domain-like"/>
    <property type="match status" value="1"/>
</dbReference>
<evidence type="ECO:0000259" key="7">
    <source>
        <dbReference type="Pfam" id="PF02770"/>
    </source>
</evidence>
<keyword evidence="3 5" id="KW-0285">Flavoprotein</keyword>
<dbReference type="Proteomes" id="UP001268577">
    <property type="component" value="Unassembled WGS sequence"/>
</dbReference>
<dbReference type="EMBL" id="JARQBZ010000006">
    <property type="protein sequence ID" value="MDT2833320.1"/>
    <property type="molecule type" value="Genomic_DNA"/>
</dbReference>
<keyword evidence="4 5" id="KW-0274">FAD</keyword>
<comment type="caution">
    <text evidence="9">The sequence shown here is derived from an EMBL/GenBank/DDBJ whole genome shotgun (WGS) entry which is preliminary data.</text>
</comment>
<evidence type="ECO:0000259" key="6">
    <source>
        <dbReference type="Pfam" id="PF00441"/>
    </source>
</evidence>
<dbReference type="Gene3D" id="1.10.540.10">
    <property type="entry name" value="Acyl-CoA dehydrogenase/oxidase, N-terminal domain"/>
    <property type="match status" value="1"/>
</dbReference>
<feature type="domain" description="Acyl-CoA dehydrogenase/oxidase C-terminal" evidence="6">
    <location>
        <begin position="239"/>
        <end position="355"/>
    </location>
</feature>
<comment type="cofactor">
    <cofactor evidence="1 5">
        <name>FAD</name>
        <dbReference type="ChEBI" id="CHEBI:57692"/>
    </cofactor>
</comment>
<dbReference type="PANTHER" id="PTHR43884">
    <property type="entry name" value="ACYL-COA DEHYDROGENASE"/>
    <property type="match status" value="1"/>
</dbReference>
<dbReference type="InterPro" id="IPR037069">
    <property type="entry name" value="AcylCoA_DH/ox_N_sf"/>
</dbReference>
<proteinExistence type="inferred from homology"/>
<sequence>MNKYYTRAKEFSDQYIVPIANKIDEEGFFPRETMDLIGEKGFFKLIIPEEFGGEGANIDAQAYVSQAFGEGSPTVGLCYTMHNVALKFILTFGNDELKEFIIKEVVENNKMLSLARSEFGTGVHVFKSESSVQTFDDYSIINGAKSMITSANYADYYLISVPNDENNRPVNWLVPYDTEGLTFKENEWNGLGMRGNISCPMIMEDMKIDNKYAVYIDRVKANQKYPVNIDVIYFMTGLAGVYSGMTKTILEAAVEHATSRHYPDKTLANIETVQIHLANIYSGMMSARASLDFAVESLINEEPEGLINIMTARIIASENSIEAATLAMRIGGGKAYNKQGPIEMLLRDSFASQVMFPSIDVLKTWVGRGISDQPIL</sequence>
<dbReference type="PANTHER" id="PTHR43884:SF12">
    <property type="entry name" value="ISOVALERYL-COA DEHYDROGENASE, MITOCHONDRIAL-RELATED"/>
    <property type="match status" value="1"/>
</dbReference>
<dbReference type="InterPro" id="IPR013786">
    <property type="entry name" value="AcylCoA_DH/ox_N"/>
</dbReference>
<dbReference type="AlphaFoldDB" id="A0AAW8U8J5"/>
<dbReference type="GO" id="GO:0003995">
    <property type="term" value="F:acyl-CoA dehydrogenase activity"/>
    <property type="evidence" value="ECO:0007669"/>
    <property type="project" value="TreeGrafter"/>
</dbReference>
<dbReference type="InterPro" id="IPR009100">
    <property type="entry name" value="AcylCoA_DH/oxidase_NM_dom_sf"/>
</dbReference>
<dbReference type="Gene3D" id="1.20.140.10">
    <property type="entry name" value="Butyryl-CoA Dehydrogenase, subunit A, domain 3"/>
    <property type="match status" value="1"/>
</dbReference>
<reference evidence="9" key="1">
    <citation type="submission" date="2023-03" db="EMBL/GenBank/DDBJ databases">
        <authorList>
            <person name="Shen W."/>
            <person name="Cai J."/>
        </authorList>
    </citation>
    <scope>NUCLEOTIDE SEQUENCE</scope>
    <source>
        <strain evidence="9">P96-3</strain>
    </source>
</reference>
<evidence type="ECO:0000256" key="1">
    <source>
        <dbReference type="ARBA" id="ARBA00001974"/>
    </source>
</evidence>
<dbReference type="Pfam" id="PF02770">
    <property type="entry name" value="Acyl-CoA_dh_M"/>
    <property type="match status" value="1"/>
</dbReference>
<feature type="domain" description="Acyl-CoA oxidase/dehydrogenase middle" evidence="7">
    <location>
        <begin position="114"/>
        <end position="206"/>
    </location>
</feature>
<evidence type="ECO:0000259" key="8">
    <source>
        <dbReference type="Pfam" id="PF02771"/>
    </source>
</evidence>
<dbReference type="Gene3D" id="2.40.110.10">
    <property type="entry name" value="Butyryl-CoA Dehydrogenase, subunit A, domain 2"/>
    <property type="match status" value="1"/>
</dbReference>
<evidence type="ECO:0000256" key="2">
    <source>
        <dbReference type="ARBA" id="ARBA00009347"/>
    </source>
</evidence>
<comment type="similarity">
    <text evidence="2 5">Belongs to the acyl-CoA dehydrogenase family.</text>
</comment>
<dbReference type="Pfam" id="PF02771">
    <property type="entry name" value="Acyl-CoA_dh_N"/>
    <property type="match status" value="1"/>
</dbReference>
<evidence type="ECO:0000256" key="3">
    <source>
        <dbReference type="ARBA" id="ARBA00022630"/>
    </source>
</evidence>
<evidence type="ECO:0000256" key="5">
    <source>
        <dbReference type="RuleBase" id="RU362125"/>
    </source>
</evidence>
<dbReference type="PIRSF" id="PIRSF016578">
    <property type="entry name" value="HsaA"/>
    <property type="match status" value="1"/>
</dbReference>
<evidence type="ECO:0000313" key="9">
    <source>
        <dbReference type="EMBL" id="MDT2833320.1"/>
    </source>
</evidence>